<keyword evidence="2" id="KW-1185">Reference proteome</keyword>
<proteinExistence type="predicted"/>
<name>A0A2Z4LMF7_9BACT</name>
<dbReference type="KEGG" id="mclo:DK849_02800"/>
<dbReference type="RefSeq" id="WP_029330168.1">
    <property type="nucleotide sequence ID" value="NZ_CP030103.1"/>
</dbReference>
<organism evidence="1 2">
    <name type="scientific">Metamycoplasma cloacale</name>
    <dbReference type="NCBI Taxonomy" id="92401"/>
    <lineage>
        <taxon>Bacteria</taxon>
        <taxon>Bacillati</taxon>
        <taxon>Mycoplasmatota</taxon>
        <taxon>Mycoplasmoidales</taxon>
        <taxon>Metamycoplasmataceae</taxon>
        <taxon>Metamycoplasma</taxon>
    </lineage>
</organism>
<evidence type="ECO:0000313" key="2">
    <source>
        <dbReference type="Proteomes" id="UP000249865"/>
    </source>
</evidence>
<accession>A0A2Z4LMF7</accession>
<sequence length="716" mass="82640">MADKKNLTTEKKSRRTKILWGAFWGTVLSGALAAGVTIPVIQAHKKLPKPLPVIESNESIIEITNPDGSITKIPFEEITKLDKTVNENKYIADQIKNHITEYLYNKEYEASLKYEAIYKADKINDFRTIALPSKETLKSEETKKINDLETRYKEQFGFDKKWEEKFLFELAKPEYGNAKSKEEAIEYKVIKRMEANAYRRYELEINQDFTYTELKQGYIVANADVYYTIDGKKVELYKKGDHIPLPFAIENENYVLPSESDPELKVNKPDEFKVPLFVTKSFIFEEKNPKKYINEWIKQQQFISSDLTLSAKPNSSKEKPWVVSKDEIIKLFTYSTYEKDDSHVSIELGIDRLAKFMGLTSLISSDTLTAEQEKQAKNDKIAITNVSSNASNASKYGADGFKNAKSLISSSEPKAAMPIVSILNGDVTQSGSGFYKYDEKATLFSDLRTKLLALFESNAELKEMLAKTEPIEIETNGDYTYKYSEINEKIKKFINELEAKDFDKIAGEAFRDAFAFNSSETNEFDKYKYATVIKVDKNFVIVSDSGINIKNVYKLDSLEVSNRLIKRDLAIQSKANISDGFNQPLFDLPNMFKEILTENYKVNDLLHKDDFIAYLKTKQYTQYQKDVKVAFSDEDVQKAIKYYDILQQAALGQELRDKAKKIREYIDSEIEKNFNADFIYKPDTKQFVIRGHEDQKLDTYFFEQLKKFIEKKEKGE</sequence>
<evidence type="ECO:0000313" key="1">
    <source>
        <dbReference type="EMBL" id="AWX42975.1"/>
    </source>
</evidence>
<protein>
    <submittedName>
        <fullName evidence="1">Uncharacterized protein</fullName>
    </submittedName>
</protein>
<dbReference type="AlphaFoldDB" id="A0A2Z4LMF7"/>
<dbReference type="EMBL" id="CP030103">
    <property type="protein sequence ID" value="AWX42975.1"/>
    <property type="molecule type" value="Genomic_DNA"/>
</dbReference>
<dbReference type="NCBIfam" id="NF045833">
    <property type="entry name" value="P80_membrane"/>
    <property type="match status" value="1"/>
</dbReference>
<dbReference type="Proteomes" id="UP000249865">
    <property type="component" value="Chromosome"/>
</dbReference>
<reference evidence="2" key="1">
    <citation type="submission" date="2018-06" db="EMBL/GenBank/DDBJ databases">
        <title>Complete genome sequences of Mycoplasma anatis, M. anseris and M. cloacale type strains.</title>
        <authorList>
            <person name="Grozner D."/>
            <person name="Forro B."/>
            <person name="Sulyok K.M."/>
            <person name="Marton S."/>
            <person name="Kreizinger Z."/>
            <person name="Banyai K."/>
            <person name="Gyuranecz M."/>
        </authorList>
    </citation>
    <scope>NUCLEOTIDE SEQUENCE [LARGE SCALE GENOMIC DNA]</scope>
    <source>
        <strain evidence="2">NCTC 10199</strain>
    </source>
</reference>
<dbReference type="OrthoDB" id="393625at2"/>
<gene>
    <name evidence="1" type="ORF">DK849_02800</name>
</gene>